<evidence type="ECO:0000256" key="1">
    <source>
        <dbReference type="ARBA" id="ARBA00004651"/>
    </source>
</evidence>
<dbReference type="GO" id="GO:0005886">
    <property type="term" value="C:plasma membrane"/>
    <property type="evidence" value="ECO:0007669"/>
    <property type="project" value="UniProtKB-SubCell"/>
</dbReference>
<dbReference type="Gene3D" id="1.10.3720.10">
    <property type="entry name" value="MetI-like"/>
    <property type="match status" value="1"/>
</dbReference>
<dbReference type="InterPro" id="IPR035906">
    <property type="entry name" value="MetI-like_sf"/>
</dbReference>
<reference evidence="10" key="1">
    <citation type="submission" date="2017-03" db="EMBL/GenBank/DDBJ databases">
        <authorList>
            <person name="Lund M.B."/>
        </authorList>
    </citation>
    <scope>NUCLEOTIDE SEQUENCE [LARGE SCALE GENOMIC DNA]</scope>
</reference>
<evidence type="ECO:0000256" key="5">
    <source>
        <dbReference type="ARBA" id="ARBA00022989"/>
    </source>
</evidence>
<gene>
    <name evidence="9" type="ORF">B5766_09535</name>
</gene>
<dbReference type="InterPro" id="IPR000515">
    <property type="entry name" value="MetI-like"/>
</dbReference>
<keyword evidence="5 7" id="KW-1133">Transmembrane helix</keyword>
<feature type="transmembrane region" description="Helical" evidence="7">
    <location>
        <begin position="112"/>
        <end position="132"/>
    </location>
</feature>
<evidence type="ECO:0000256" key="6">
    <source>
        <dbReference type="ARBA" id="ARBA00023136"/>
    </source>
</evidence>
<dbReference type="AlphaFoldDB" id="A0A2A6FQC9"/>
<comment type="subcellular location">
    <subcellularLocation>
        <location evidence="1 7">Cell membrane</location>
        <topology evidence="1 7">Multi-pass membrane protein</topology>
    </subcellularLocation>
</comment>
<evidence type="ECO:0000313" key="9">
    <source>
        <dbReference type="EMBL" id="PDQ34821.1"/>
    </source>
</evidence>
<dbReference type="PROSITE" id="PS50928">
    <property type="entry name" value="ABC_TM1"/>
    <property type="match status" value="1"/>
</dbReference>
<feature type="transmembrane region" description="Helical" evidence="7">
    <location>
        <begin position="166"/>
        <end position="187"/>
    </location>
</feature>
<feature type="domain" description="ABC transmembrane type-1" evidence="8">
    <location>
        <begin position="75"/>
        <end position="293"/>
    </location>
</feature>
<dbReference type="EMBL" id="NAEP01000045">
    <property type="protein sequence ID" value="PDQ34821.1"/>
    <property type="molecule type" value="Genomic_DNA"/>
</dbReference>
<dbReference type="SUPFAM" id="SSF161098">
    <property type="entry name" value="MetI-like"/>
    <property type="match status" value="1"/>
</dbReference>
<accession>A0A2A6FQC9</accession>
<evidence type="ECO:0000259" key="8">
    <source>
        <dbReference type="PROSITE" id="PS50928"/>
    </source>
</evidence>
<feature type="transmembrane region" description="Helical" evidence="7">
    <location>
        <begin position="15"/>
        <end position="40"/>
    </location>
</feature>
<dbReference type="Proteomes" id="UP000219994">
    <property type="component" value="Unassembled WGS sequence"/>
</dbReference>
<feature type="transmembrane region" description="Helical" evidence="7">
    <location>
        <begin position="272"/>
        <end position="294"/>
    </location>
</feature>
<feature type="transmembrane region" description="Helical" evidence="7">
    <location>
        <begin position="79"/>
        <end position="100"/>
    </location>
</feature>
<protein>
    <recommendedName>
        <fullName evidence="8">ABC transmembrane type-1 domain-containing protein</fullName>
    </recommendedName>
</protein>
<evidence type="ECO:0000313" key="10">
    <source>
        <dbReference type="Proteomes" id="UP000219994"/>
    </source>
</evidence>
<dbReference type="PANTHER" id="PTHR43005:SF1">
    <property type="entry name" value="SPERMIDINE_PUTRESCINE TRANSPORT SYSTEM PERMEASE PROTEIN"/>
    <property type="match status" value="1"/>
</dbReference>
<dbReference type="Pfam" id="PF00528">
    <property type="entry name" value="BPD_transp_1"/>
    <property type="match status" value="1"/>
</dbReference>
<keyword evidence="3" id="KW-1003">Cell membrane</keyword>
<evidence type="ECO:0000256" key="3">
    <source>
        <dbReference type="ARBA" id="ARBA00022475"/>
    </source>
</evidence>
<comment type="similarity">
    <text evidence="7">Belongs to the binding-protein-dependent transport system permease family.</text>
</comment>
<proteinExistence type="inferred from homology"/>
<keyword evidence="2 7" id="KW-0813">Transport</keyword>
<evidence type="ECO:0000256" key="7">
    <source>
        <dbReference type="RuleBase" id="RU363032"/>
    </source>
</evidence>
<organism evidence="9 10">
    <name type="scientific">Candidatus Lumbricidiphila eiseniae</name>
    <dbReference type="NCBI Taxonomy" id="1969409"/>
    <lineage>
        <taxon>Bacteria</taxon>
        <taxon>Bacillati</taxon>
        <taxon>Actinomycetota</taxon>
        <taxon>Actinomycetes</taxon>
        <taxon>Micrococcales</taxon>
        <taxon>Microbacteriaceae</taxon>
        <taxon>Candidatus Lumbricidiphila</taxon>
    </lineage>
</organism>
<dbReference type="CDD" id="cd06261">
    <property type="entry name" value="TM_PBP2"/>
    <property type="match status" value="1"/>
</dbReference>
<name>A0A2A6FQC9_9MICO</name>
<keyword evidence="4 7" id="KW-0812">Transmembrane</keyword>
<dbReference type="GO" id="GO:0055085">
    <property type="term" value="P:transmembrane transport"/>
    <property type="evidence" value="ECO:0007669"/>
    <property type="project" value="InterPro"/>
</dbReference>
<sequence>MAGLAELGRKRETRFGLLLITPAVLIIVMLLGYPMGYAIFMSFQQWNDKLGADHRAIGLANYEQLVSDPAVHEAMGLTAYFSVITVVGGVALAISIAILLNRTFRGRTIVRVLLLVPWAVPPVVNGIMWKLIFDGSVGIANTILKSLGIISASVQWLSDPAATMNILVFAETWKLLPFLCLLMLAALQGVPRSLYRAAAIDGADAWNTFWRITLPNIRGPLMFALIVQSMWSLKVFDTIYVLTGGSGGPAGGTTTINFLAYLTNFSNLDRGYGSAMAVGIMILVLVIAVFWILVFGGFNRKRRAADA</sequence>
<comment type="caution">
    <text evidence="9">The sequence shown here is derived from an EMBL/GenBank/DDBJ whole genome shotgun (WGS) entry which is preliminary data.</text>
</comment>
<keyword evidence="6 7" id="KW-0472">Membrane</keyword>
<evidence type="ECO:0000256" key="4">
    <source>
        <dbReference type="ARBA" id="ARBA00022692"/>
    </source>
</evidence>
<dbReference type="PANTHER" id="PTHR43005">
    <property type="entry name" value="BLR7065 PROTEIN"/>
    <property type="match status" value="1"/>
</dbReference>
<evidence type="ECO:0000256" key="2">
    <source>
        <dbReference type="ARBA" id="ARBA00022448"/>
    </source>
</evidence>